<feature type="domain" description="Peptidase M15C" evidence="1">
    <location>
        <begin position="239"/>
        <end position="308"/>
    </location>
</feature>
<proteinExistence type="predicted"/>
<comment type="caution">
    <text evidence="2">The sequence shown here is derived from an EMBL/GenBank/DDBJ whole genome shotgun (WGS) entry which is preliminary data.</text>
</comment>
<organism evidence="2 3">
    <name type="scientific">Acuticoccus mangrovi</name>
    <dbReference type="NCBI Taxonomy" id="2796142"/>
    <lineage>
        <taxon>Bacteria</taxon>
        <taxon>Pseudomonadati</taxon>
        <taxon>Pseudomonadota</taxon>
        <taxon>Alphaproteobacteria</taxon>
        <taxon>Hyphomicrobiales</taxon>
        <taxon>Amorphaceae</taxon>
        <taxon>Acuticoccus</taxon>
    </lineage>
</organism>
<keyword evidence="3" id="KW-1185">Reference proteome</keyword>
<dbReference type="GO" id="GO:0008233">
    <property type="term" value="F:peptidase activity"/>
    <property type="evidence" value="ECO:0007669"/>
    <property type="project" value="InterPro"/>
</dbReference>
<sequence>MLVRRIAHRFTEISSSIAMPRAVGVACLVVGLGTGFLGGALAQVPPRKPVAPNAATSVVRPQAPSGGGFLGSLFGGGGGGGGDAAGNKQRLLDAYPGAFRFEGNVLVFPSGERVVWDDGRRKSPAELLTDADVEDMFAYPYPSAREGEMAPPRDHDPGRIRSQEFFTALYGGSEGAVRRNVRTIRWVPSLGNAGLTVTTRFGIDDKLEKVSAELERLPKRFHKYLTPPGGGFLWRTIAGTRRLSVHSFGAAVDINTRFTNYWRWDKAAAGGVIPYRNQIPLEIVEVFERYCFIWGGRWYHYDTMHFEYRPELLPACRR</sequence>
<dbReference type="InterPro" id="IPR039561">
    <property type="entry name" value="Peptidase_M15C"/>
</dbReference>
<reference evidence="2" key="1">
    <citation type="submission" date="2020-12" db="EMBL/GenBank/DDBJ databases">
        <title>Bacterial taxonomy.</title>
        <authorList>
            <person name="Pan X."/>
        </authorList>
    </citation>
    <scope>NUCLEOTIDE SEQUENCE</scope>
    <source>
        <strain evidence="2">B2012</strain>
    </source>
</reference>
<dbReference type="RefSeq" id="WP_198880102.1">
    <property type="nucleotide sequence ID" value="NZ_JAEKJA010000001.1"/>
</dbReference>
<evidence type="ECO:0000259" key="1">
    <source>
        <dbReference type="Pfam" id="PF13539"/>
    </source>
</evidence>
<evidence type="ECO:0000313" key="2">
    <source>
        <dbReference type="EMBL" id="MBJ3774206.1"/>
    </source>
</evidence>
<gene>
    <name evidence="2" type="ORF">JCR33_00800</name>
</gene>
<dbReference type="SUPFAM" id="SSF55166">
    <property type="entry name" value="Hedgehog/DD-peptidase"/>
    <property type="match status" value="1"/>
</dbReference>
<accession>A0A934MFS7</accession>
<dbReference type="Gene3D" id="3.30.1380.10">
    <property type="match status" value="1"/>
</dbReference>
<dbReference type="AlphaFoldDB" id="A0A934MFS7"/>
<dbReference type="EMBL" id="JAEKJA010000001">
    <property type="protein sequence ID" value="MBJ3774206.1"/>
    <property type="molecule type" value="Genomic_DNA"/>
</dbReference>
<protein>
    <submittedName>
        <fullName evidence="2">M15 family metallopeptidase</fullName>
    </submittedName>
</protein>
<dbReference type="Pfam" id="PF13539">
    <property type="entry name" value="Peptidase_M15_4"/>
    <property type="match status" value="1"/>
</dbReference>
<evidence type="ECO:0000313" key="3">
    <source>
        <dbReference type="Proteomes" id="UP000609531"/>
    </source>
</evidence>
<dbReference type="InterPro" id="IPR009045">
    <property type="entry name" value="Zn_M74/Hedgehog-like"/>
</dbReference>
<name>A0A934MFS7_9HYPH</name>
<dbReference type="Proteomes" id="UP000609531">
    <property type="component" value="Unassembled WGS sequence"/>
</dbReference>